<keyword evidence="4 5" id="KW-0663">Pyridoxal phosphate</keyword>
<protein>
    <submittedName>
        <fullName evidence="7">Aminotransferase class I/II-fold pyridoxal phosphate-dependent enzyme</fullName>
    </submittedName>
</protein>
<dbReference type="Gene3D" id="3.40.640.10">
    <property type="entry name" value="Type I PLP-dependent aspartate aminotransferase-like (Major domain)"/>
    <property type="match status" value="1"/>
</dbReference>
<evidence type="ECO:0000256" key="5">
    <source>
        <dbReference type="RuleBase" id="RU003693"/>
    </source>
</evidence>
<name>A0ABV0BS33_9SPHI</name>
<gene>
    <name evidence="7" type="ORF">ABE541_09035</name>
</gene>
<organism evidence="7 8">
    <name type="scientific">Sphingobacterium kitahiroshimense</name>
    <dbReference type="NCBI Taxonomy" id="470446"/>
    <lineage>
        <taxon>Bacteria</taxon>
        <taxon>Pseudomonadati</taxon>
        <taxon>Bacteroidota</taxon>
        <taxon>Sphingobacteriia</taxon>
        <taxon>Sphingobacteriales</taxon>
        <taxon>Sphingobacteriaceae</taxon>
        <taxon>Sphingobacterium</taxon>
    </lineage>
</organism>
<evidence type="ECO:0000256" key="3">
    <source>
        <dbReference type="ARBA" id="ARBA00022679"/>
    </source>
</evidence>
<dbReference type="PROSITE" id="PS00599">
    <property type="entry name" value="AA_TRANSFER_CLASS_2"/>
    <property type="match status" value="1"/>
</dbReference>
<dbReference type="InterPro" id="IPR015421">
    <property type="entry name" value="PyrdxlP-dep_Trfase_major"/>
</dbReference>
<dbReference type="RefSeq" id="WP_346581135.1">
    <property type="nucleotide sequence ID" value="NZ_JBDJLH010000004.1"/>
</dbReference>
<comment type="pathway">
    <text evidence="2">Lipid metabolism.</text>
</comment>
<comment type="similarity">
    <text evidence="5">Belongs to the class-II pyridoxal-phosphate-dependent aminotransferase family.</text>
</comment>
<reference evidence="7 8" key="1">
    <citation type="submission" date="2024-04" db="EMBL/GenBank/DDBJ databases">
        <title>WGS of bacteria from Torrens River.</title>
        <authorList>
            <person name="Wyrsch E.R."/>
            <person name="Drigo B."/>
        </authorList>
    </citation>
    <scope>NUCLEOTIDE SEQUENCE [LARGE SCALE GENOMIC DNA]</scope>
    <source>
        <strain evidence="7 8">TWI391</strain>
    </source>
</reference>
<sequence length="426" mass="47371">MLPTLNHNIDFTKASFKEFENIPNHDMVQSATAFQEFTDYMSENDHMNFRFVTKGCGPVVQVKTSFMKNSKECISLVSNDYLNFTQHPKVKQAAIEGIMKYGTGAGASPLIGGHHEYHVQLEDKLSDFFNRPTGSSIVYTTGYTANTATLQSLLKEEDCAIVDMEVHASVYEGLNSTNTKRFPHNSMIHLERALVDAQNKFRTKLVIIDGVYSQNGDLAKMDEIYDLCEKYGAYLMVDDAHGIGVIGEKGRGCIEVYNLLNKVHIISGTLSKAFGHIGGFIVSTPEIINYLRYQARQQVFSSTSSPAANGLIKAIALIDEEPQWRTKLAENIAYFKNGLLSLNLNIGTTQSPIIPVKIGDPHKTAQVARMLLEAGVYANCIVYPGVSKKDARIRTSLMATHSKEHLDHVLNAFEHIGKKIDLTKTR</sequence>
<keyword evidence="7" id="KW-0032">Aminotransferase</keyword>
<evidence type="ECO:0000256" key="2">
    <source>
        <dbReference type="ARBA" id="ARBA00005189"/>
    </source>
</evidence>
<dbReference type="PANTHER" id="PTHR13693">
    <property type="entry name" value="CLASS II AMINOTRANSFERASE/8-AMINO-7-OXONONANOATE SYNTHASE"/>
    <property type="match status" value="1"/>
</dbReference>
<dbReference type="PANTHER" id="PTHR13693:SF3">
    <property type="entry name" value="LD36009P"/>
    <property type="match status" value="1"/>
</dbReference>
<dbReference type="Pfam" id="PF00155">
    <property type="entry name" value="Aminotran_1_2"/>
    <property type="match status" value="1"/>
</dbReference>
<comment type="caution">
    <text evidence="7">The sequence shown here is derived from an EMBL/GenBank/DDBJ whole genome shotgun (WGS) entry which is preliminary data.</text>
</comment>
<dbReference type="GO" id="GO:0008483">
    <property type="term" value="F:transaminase activity"/>
    <property type="evidence" value="ECO:0007669"/>
    <property type="project" value="UniProtKB-KW"/>
</dbReference>
<dbReference type="InterPro" id="IPR004839">
    <property type="entry name" value="Aminotransferase_I/II_large"/>
</dbReference>
<evidence type="ECO:0000313" key="8">
    <source>
        <dbReference type="Proteomes" id="UP001409291"/>
    </source>
</evidence>
<keyword evidence="8" id="KW-1185">Reference proteome</keyword>
<dbReference type="InterPro" id="IPR015422">
    <property type="entry name" value="PyrdxlP-dep_Trfase_small"/>
</dbReference>
<evidence type="ECO:0000256" key="1">
    <source>
        <dbReference type="ARBA" id="ARBA00001933"/>
    </source>
</evidence>
<comment type="cofactor">
    <cofactor evidence="1 5">
        <name>pyridoxal 5'-phosphate</name>
        <dbReference type="ChEBI" id="CHEBI:597326"/>
    </cofactor>
</comment>
<accession>A0ABV0BS33</accession>
<evidence type="ECO:0000256" key="4">
    <source>
        <dbReference type="ARBA" id="ARBA00022898"/>
    </source>
</evidence>
<dbReference type="EMBL" id="JBDJNQ010000003">
    <property type="protein sequence ID" value="MEN5377402.1"/>
    <property type="molecule type" value="Genomic_DNA"/>
</dbReference>
<evidence type="ECO:0000259" key="6">
    <source>
        <dbReference type="Pfam" id="PF00155"/>
    </source>
</evidence>
<dbReference type="SUPFAM" id="SSF53383">
    <property type="entry name" value="PLP-dependent transferases"/>
    <property type="match status" value="1"/>
</dbReference>
<dbReference type="Proteomes" id="UP001409291">
    <property type="component" value="Unassembled WGS sequence"/>
</dbReference>
<feature type="domain" description="Aminotransferase class I/classII large" evidence="6">
    <location>
        <begin position="72"/>
        <end position="413"/>
    </location>
</feature>
<dbReference type="InterPro" id="IPR001917">
    <property type="entry name" value="Aminotrans_II_pyridoxalP_BS"/>
</dbReference>
<evidence type="ECO:0000313" key="7">
    <source>
        <dbReference type="EMBL" id="MEN5377402.1"/>
    </source>
</evidence>
<keyword evidence="3" id="KW-0808">Transferase</keyword>
<dbReference type="InterPro" id="IPR015424">
    <property type="entry name" value="PyrdxlP-dep_Trfase"/>
</dbReference>
<dbReference type="Gene3D" id="3.90.1150.10">
    <property type="entry name" value="Aspartate Aminotransferase, domain 1"/>
    <property type="match status" value="1"/>
</dbReference>
<proteinExistence type="inferred from homology"/>
<dbReference type="InterPro" id="IPR050087">
    <property type="entry name" value="AON_synthase_class-II"/>
</dbReference>